<evidence type="ECO:0000313" key="11">
    <source>
        <dbReference type="Proteomes" id="UP001209570"/>
    </source>
</evidence>
<dbReference type="InterPro" id="IPR025733">
    <property type="entry name" value="PAPs_C"/>
</dbReference>
<evidence type="ECO:0000259" key="7">
    <source>
        <dbReference type="Pfam" id="PF00149"/>
    </source>
</evidence>
<evidence type="ECO:0000256" key="2">
    <source>
        <dbReference type="ARBA" id="ARBA00011738"/>
    </source>
</evidence>
<dbReference type="Pfam" id="PF00149">
    <property type="entry name" value="Metallophos"/>
    <property type="match status" value="1"/>
</dbReference>
<feature type="chain" id="PRO_5041771343" description="Purple acid phosphatase" evidence="6">
    <location>
        <begin position="26"/>
        <end position="698"/>
    </location>
</feature>
<dbReference type="PANTHER" id="PTHR45778">
    <property type="entry name" value="PURPLE ACID PHOSPHATASE-RELATED"/>
    <property type="match status" value="1"/>
</dbReference>
<dbReference type="Gene3D" id="2.60.40.380">
    <property type="entry name" value="Purple acid phosphatase-like, N-terminal"/>
    <property type="match status" value="1"/>
</dbReference>
<evidence type="ECO:0000259" key="8">
    <source>
        <dbReference type="Pfam" id="PF14008"/>
    </source>
</evidence>
<dbReference type="Gene3D" id="3.60.21.10">
    <property type="match status" value="1"/>
</dbReference>
<dbReference type="CDD" id="cd00839">
    <property type="entry name" value="MPP_PAPs"/>
    <property type="match status" value="1"/>
</dbReference>
<protein>
    <recommendedName>
        <fullName evidence="6">Purple acid phosphatase</fullName>
        <ecNumber evidence="6">3.1.3.2</ecNumber>
    </recommendedName>
</protein>
<proteinExistence type="inferred from homology"/>
<organism evidence="10 11">
    <name type="scientific">Pythium insidiosum</name>
    <name type="common">Pythiosis disease agent</name>
    <dbReference type="NCBI Taxonomy" id="114742"/>
    <lineage>
        <taxon>Eukaryota</taxon>
        <taxon>Sar</taxon>
        <taxon>Stramenopiles</taxon>
        <taxon>Oomycota</taxon>
        <taxon>Peronosporomycetes</taxon>
        <taxon>Pythiales</taxon>
        <taxon>Pythiaceae</taxon>
        <taxon>Pythium</taxon>
    </lineage>
</organism>
<sequence>MSSSRFARTPPLLLLSMLAMAMAMAARPRANIDFTTSPDDDARAFSPAAVQASEQDDDAHYWWLRGGAWQFHEALHPCQLFNQTCVFLDAADDEDEDDGAELLVNTTIVPHMGMVEVAYAVRDGVRDGDFIGVYCVDEEDPMTPSGAVGDHDFFDYALLAPSAVVTATPAADAEGEDSRRRLRLSSRGRVAFGPLVNMRCSFQFRYIRQLAPLRYVALGASPFVEMERGHSEPLQVQLALTGRADEMRVMWTSGRGRHPHVHFGSERDVLDRHAEANTTTYAVTELCHDPATIVSARWFRHPGYRHDAVMTGLSPGKTYYYRVGSRYGVQGRLFSFRHPPSPSPATSQPQSFFVFGDLGEGVLEPLPRSERKQRQFEMTEFRSRPRSWSPQTVMRRIQQDVDEDHDGRYVAVVHIGDLAYAKGRTYLWDQFGAVIEPVASKLAYMIGVGNHEYDYTLGGQGHDLSGDGVGDTNGCHPRGSNYGNDSKGECGVPTAKRFRMPANGNGVFWYSFSLGLSHHIVLSSEHDCDQDSPMRRWLESELAQNVDRSRTPWLFVHLHRPLYCSEKYASDLNVSRLLRQCLEDVLLEHRVDAVFAGHYHAYERTCPVAKEVCRLDAATGRSLAPVHFMIGSGGAELDDIDYVLDKKTTAWSANHQQDYGYGRLHVHNKTHVHFEFVRARDRVVSDNTWIVSTHDWAV</sequence>
<dbReference type="EC" id="3.1.3.2" evidence="6"/>
<feature type="domain" description="Purple acid phosphatase C-terminal" evidence="8">
    <location>
        <begin position="624"/>
        <end position="686"/>
    </location>
</feature>
<comment type="subunit">
    <text evidence="2">Homodimer.</text>
</comment>
<comment type="catalytic activity">
    <reaction evidence="6">
        <text>a phosphate monoester + H2O = an alcohol + phosphate</text>
        <dbReference type="Rhea" id="RHEA:15017"/>
        <dbReference type="ChEBI" id="CHEBI:15377"/>
        <dbReference type="ChEBI" id="CHEBI:30879"/>
        <dbReference type="ChEBI" id="CHEBI:43474"/>
        <dbReference type="ChEBI" id="CHEBI:67140"/>
        <dbReference type="EC" id="3.1.3.2"/>
    </reaction>
</comment>
<reference evidence="10" key="1">
    <citation type="submission" date="2021-12" db="EMBL/GenBank/DDBJ databases">
        <title>Prjna785345.</title>
        <authorList>
            <person name="Rujirawat T."/>
            <person name="Krajaejun T."/>
        </authorList>
    </citation>
    <scope>NUCLEOTIDE SEQUENCE</scope>
    <source>
        <strain evidence="10">Pi057C3</strain>
    </source>
</reference>
<comment type="caution">
    <text evidence="10">The sequence shown here is derived from an EMBL/GenBank/DDBJ whole genome shotgun (WGS) entry which is preliminary data.</text>
</comment>
<comment type="similarity">
    <text evidence="6">Belongs to the metallophosphoesterase superfamily. Purple acid phosphatase family.</text>
</comment>
<evidence type="ECO:0000256" key="6">
    <source>
        <dbReference type="RuleBase" id="RU361203"/>
    </source>
</evidence>
<evidence type="ECO:0000259" key="9">
    <source>
        <dbReference type="Pfam" id="PF16656"/>
    </source>
</evidence>
<evidence type="ECO:0000256" key="3">
    <source>
        <dbReference type="ARBA" id="ARBA00022525"/>
    </source>
</evidence>
<dbReference type="InterPro" id="IPR029052">
    <property type="entry name" value="Metallo-depent_PP-like"/>
</dbReference>
<comment type="subcellular location">
    <subcellularLocation>
        <location evidence="1">Secreted</location>
    </subcellularLocation>
</comment>
<keyword evidence="4 6" id="KW-0732">Signal</keyword>
<keyword evidence="11" id="KW-1185">Reference proteome</keyword>
<feature type="domain" description="Calcineurin-like phosphoesterase" evidence="7">
    <location>
        <begin position="403"/>
        <end position="602"/>
    </location>
</feature>
<dbReference type="Proteomes" id="UP001209570">
    <property type="component" value="Unassembled WGS sequence"/>
</dbReference>
<dbReference type="SUPFAM" id="SSF49363">
    <property type="entry name" value="Purple acid phosphatase, N-terminal domain"/>
    <property type="match status" value="1"/>
</dbReference>
<dbReference type="InterPro" id="IPR004843">
    <property type="entry name" value="Calcineurin-like_PHP"/>
</dbReference>
<evidence type="ECO:0000256" key="5">
    <source>
        <dbReference type="ARBA" id="ARBA00023180"/>
    </source>
</evidence>
<evidence type="ECO:0000256" key="1">
    <source>
        <dbReference type="ARBA" id="ARBA00004613"/>
    </source>
</evidence>
<dbReference type="EMBL" id="JAKCXM010000091">
    <property type="protein sequence ID" value="KAJ0402964.1"/>
    <property type="molecule type" value="Genomic_DNA"/>
</dbReference>
<dbReference type="AlphaFoldDB" id="A0AAD5Q9V3"/>
<keyword evidence="3" id="KW-0964">Secreted</keyword>
<dbReference type="GO" id="GO:0005576">
    <property type="term" value="C:extracellular region"/>
    <property type="evidence" value="ECO:0007669"/>
    <property type="project" value="UniProtKB-SubCell"/>
</dbReference>
<dbReference type="GO" id="GO:0003993">
    <property type="term" value="F:acid phosphatase activity"/>
    <property type="evidence" value="ECO:0007669"/>
    <property type="project" value="UniProtKB-EC"/>
</dbReference>
<dbReference type="PANTHER" id="PTHR45778:SF7">
    <property type="entry name" value="PURPLE ACID PHOSPHATASE"/>
    <property type="match status" value="1"/>
</dbReference>
<evidence type="ECO:0000256" key="4">
    <source>
        <dbReference type="ARBA" id="ARBA00022729"/>
    </source>
</evidence>
<dbReference type="InterPro" id="IPR008963">
    <property type="entry name" value="Purple_acid_Pase-like_N"/>
</dbReference>
<dbReference type="Pfam" id="PF16656">
    <property type="entry name" value="Pur_ac_phosph_N"/>
    <property type="match status" value="1"/>
</dbReference>
<dbReference type="SUPFAM" id="SSF56300">
    <property type="entry name" value="Metallo-dependent phosphatases"/>
    <property type="match status" value="1"/>
</dbReference>
<dbReference type="GO" id="GO:0046872">
    <property type="term" value="F:metal ion binding"/>
    <property type="evidence" value="ECO:0007669"/>
    <property type="project" value="InterPro"/>
</dbReference>
<dbReference type="InterPro" id="IPR041792">
    <property type="entry name" value="MPP_PAP"/>
</dbReference>
<accession>A0AAD5Q9V3</accession>
<dbReference type="InterPro" id="IPR015914">
    <property type="entry name" value="PAPs_N"/>
</dbReference>
<feature type="domain" description="Purple acid phosphatase N-terminal" evidence="9">
    <location>
        <begin position="233"/>
        <end position="337"/>
    </location>
</feature>
<keyword evidence="5" id="KW-0325">Glycoprotein</keyword>
<evidence type="ECO:0000313" key="10">
    <source>
        <dbReference type="EMBL" id="KAJ0402964.1"/>
    </source>
</evidence>
<gene>
    <name evidence="10" type="ORF">P43SY_009221</name>
</gene>
<name>A0AAD5Q9V3_PYTIN</name>
<feature type="signal peptide" evidence="6">
    <location>
        <begin position="1"/>
        <end position="25"/>
    </location>
</feature>
<keyword evidence="6" id="KW-0378">Hydrolase</keyword>
<dbReference type="Pfam" id="PF14008">
    <property type="entry name" value="Metallophos_C"/>
    <property type="match status" value="1"/>
</dbReference>